<keyword evidence="8" id="KW-1185">Reference proteome</keyword>
<dbReference type="GO" id="GO:0016874">
    <property type="term" value="F:ligase activity"/>
    <property type="evidence" value="ECO:0007669"/>
    <property type="project" value="UniProtKB-KW"/>
</dbReference>
<evidence type="ECO:0000256" key="3">
    <source>
        <dbReference type="ARBA" id="ARBA00022832"/>
    </source>
</evidence>
<name>A0A4Q7AL71_9GAMM</name>
<evidence type="ECO:0000259" key="6">
    <source>
        <dbReference type="Pfam" id="PF13193"/>
    </source>
</evidence>
<keyword evidence="2 7" id="KW-0436">Ligase</keyword>
<dbReference type="InterPro" id="IPR042099">
    <property type="entry name" value="ANL_N_sf"/>
</dbReference>
<dbReference type="FunFam" id="3.30.300.30:FF:000008">
    <property type="entry name" value="2,3-dihydroxybenzoate-AMP ligase"/>
    <property type="match status" value="1"/>
</dbReference>
<dbReference type="Pfam" id="PF13193">
    <property type="entry name" value="AMP-binding_C"/>
    <property type="match status" value="1"/>
</dbReference>
<evidence type="ECO:0000313" key="7">
    <source>
        <dbReference type="EMBL" id="RZG46992.1"/>
    </source>
</evidence>
<dbReference type="PANTHER" id="PTHR43859:SF4">
    <property type="entry name" value="BUTANOATE--COA LIGASE AAE1-RELATED"/>
    <property type="match status" value="1"/>
</dbReference>
<evidence type="ECO:0000313" key="8">
    <source>
        <dbReference type="Proteomes" id="UP000293863"/>
    </source>
</evidence>
<sequence>MQGRMMQQPLLISSLIEHATRYHSDTAIISKNTDGTITTTNWAQVAENSKRFANALSDFGLTLGDRVATIAWNNHRHLESWYAISGSGLVCHTINPRLFPEQLIFIINDAADKVVLFDKTFLPLIKAVKPHTPTVAHFVYLGAFDQDVADAIPDVKFYDVLIANHSAQFEWPELEENTASSLCYTSGTTGNPKGALYSHRSTILHTYAIALPDSLNLSAKDVMLPVVPMFHVNAWGTPYAAAMVGCTVVLPGPGLDGASLVHMIDEYKVSIALGVPTIWQGLLAAAQQSGSKLDSLKRNVVGGSACPAAMMKAFRDIYQCETIHAWGMTEMSPLGTGNQLKAKHLQLSDDEKLNIRLSQGRPPFGVDLRITDEENGTNEVARDGHTTGNLQVKGHWIIDSYYGKSSNALSADGWFDTGDIATINEDGYLLLSDRAKDLIKSGGEWISSVELENIAMNHPEIAMAAAIAAQHPKWDERPIVIAIKHKDSQITEQDLLDYYSDKIAKWQIPDKVIFVDSIPLTGTGKMLKRDLRELYGNVLLTE</sequence>
<comment type="caution">
    <text evidence="7">The sequence shown here is derived from an EMBL/GenBank/DDBJ whole genome shotgun (WGS) entry which is preliminary data.</text>
</comment>
<dbReference type="GO" id="GO:0006631">
    <property type="term" value="P:fatty acid metabolic process"/>
    <property type="evidence" value="ECO:0007669"/>
    <property type="project" value="UniProtKB-KW"/>
</dbReference>
<dbReference type="InterPro" id="IPR000873">
    <property type="entry name" value="AMP-dep_synth/lig_dom"/>
</dbReference>
<gene>
    <name evidence="7" type="ORF">EXU28_07325</name>
</gene>
<dbReference type="SUPFAM" id="SSF56801">
    <property type="entry name" value="Acetyl-CoA synthetase-like"/>
    <property type="match status" value="1"/>
</dbReference>
<dbReference type="Pfam" id="PF00501">
    <property type="entry name" value="AMP-binding"/>
    <property type="match status" value="1"/>
</dbReference>
<evidence type="ECO:0000256" key="4">
    <source>
        <dbReference type="ARBA" id="ARBA00023098"/>
    </source>
</evidence>
<keyword evidence="4" id="KW-0443">Lipid metabolism</keyword>
<proteinExistence type="inferred from homology"/>
<protein>
    <submittedName>
        <fullName evidence="7">Long-chain-fatty-acid--CoA ligase</fullName>
    </submittedName>
</protein>
<dbReference type="PROSITE" id="PS00455">
    <property type="entry name" value="AMP_BINDING"/>
    <property type="match status" value="1"/>
</dbReference>
<feature type="domain" description="AMP-dependent synthetase/ligase" evidence="5">
    <location>
        <begin position="17"/>
        <end position="402"/>
    </location>
</feature>
<dbReference type="Gene3D" id="3.30.300.30">
    <property type="match status" value="1"/>
</dbReference>
<comment type="similarity">
    <text evidence="1">Belongs to the ATP-dependent AMP-binding enzyme family.</text>
</comment>
<dbReference type="AlphaFoldDB" id="A0A4Q7AL71"/>
<dbReference type="PANTHER" id="PTHR43859">
    <property type="entry name" value="ACYL-ACTIVATING ENZYME"/>
    <property type="match status" value="1"/>
</dbReference>
<dbReference type="Gene3D" id="3.40.50.12780">
    <property type="entry name" value="N-terminal domain of ligase-like"/>
    <property type="match status" value="1"/>
</dbReference>
<organism evidence="7 8">
    <name type="scientific">Acinetobacter wuhouensis</name>
    <dbReference type="NCBI Taxonomy" id="1879050"/>
    <lineage>
        <taxon>Bacteria</taxon>
        <taxon>Pseudomonadati</taxon>
        <taxon>Pseudomonadota</taxon>
        <taxon>Gammaproteobacteria</taxon>
        <taxon>Moraxellales</taxon>
        <taxon>Moraxellaceae</taxon>
        <taxon>Acinetobacter</taxon>
    </lineage>
</organism>
<evidence type="ECO:0000256" key="1">
    <source>
        <dbReference type="ARBA" id="ARBA00006432"/>
    </source>
</evidence>
<dbReference type="RefSeq" id="WP_130131968.1">
    <property type="nucleotide sequence ID" value="NZ_SGSQ01000009.1"/>
</dbReference>
<dbReference type="InterPro" id="IPR025110">
    <property type="entry name" value="AMP-bd_C"/>
</dbReference>
<accession>A0A4Q7AL71</accession>
<dbReference type="NCBIfam" id="NF004837">
    <property type="entry name" value="PRK06187.1"/>
    <property type="match status" value="1"/>
</dbReference>
<dbReference type="Proteomes" id="UP000293863">
    <property type="component" value="Unassembled WGS sequence"/>
</dbReference>
<evidence type="ECO:0000256" key="2">
    <source>
        <dbReference type="ARBA" id="ARBA00022598"/>
    </source>
</evidence>
<dbReference type="EMBL" id="SGSQ01000009">
    <property type="protein sequence ID" value="RZG46992.1"/>
    <property type="molecule type" value="Genomic_DNA"/>
</dbReference>
<feature type="domain" description="AMP-binding enzyme C-terminal" evidence="6">
    <location>
        <begin position="450"/>
        <end position="525"/>
    </location>
</feature>
<keyword evidence="3" id="KW-0276">Fatty acid metabolism</keyword>
<reference evidence="7 8" key="1">
    <citation type="submission" date="2019-02" db="EMBL/GenBank/DDBJ databases">
        <title>The Batch Genome Submission of Acinetobacter spp. strains.</title>
        <authorList>
            <person name="Qin J."/>
            <person name="Hu Y."/>
            <person name="Ye H."/>
            <person name="Wei L."/>
            <person name="Feng Y."/>
            <person name="Zong Z."/>
        </authorList>
    </citation>
    <scope>NUCLEOTIDE SEQUENCE [LARGE SCALE GENOMIC DNA]</scope>
    <source>
        <strain evidence="7 8">WCHAW060049</strain>
    </source>
</reference>
<dbReference type="CDD" id="cd12119">
    <property type="entry name" value="ttLC_FACS_AlkK_like"/>
    <property type="match status" value="1"/>
</dbReference>
<dbReference type="InterPro" id="IPR045851">
    <property type="entry name" value="AMP-bd_C_sf"/>
</dbReference>
<evidence type="ECO:0000259" key="5">
    <source>
        <dbReference type="Pfam" id="PF00501"/>
    </source>
</evidence>
<dbReference type="InterPro" id="IPR020845">
    <property type="entry name" value="AMP-binding_CS"/>
</dbReference>